<proteinExistence type="predicted"/>
<evidence type="ECO:0000313" key="2">
    <source>
        <dbReference type="Proteomes" id="UP000054805"/>
    </source>
</evidence>
<comment type="caution">
    <text evidence="1">The sequence shown here is derived from an EMBL/GenBank/DDBJ whole genome shotgun (WGS) entry which is preliminary data.</text>
</comment>
<dbReference type="Proteomes" id="UP000054805">
    <property type="component" value="Unassembled WGS sequence"/>
</dbReference>
<gene>
    <name evidence="1" type="ORF">T4B_2669</name>
</gene>
<dbReference type="AlphaFoldDB" id="A0A0V1IEJ2"/>
<keyword evidence="2" id="KW-1185">Reference proteome</keyword>
<reference evidence="1 2" key="1">
    <citation type="submission" date="2015-01" db="EMBL/GenBank/DDBJ databases">
        <title>Evolution of Trichinella species and genotypes.</title>
        <authorList>
            <person name="Korhonen P.K."/>
            <person name="Edoardo P."/>
            <person name="Giuseppe L.R."/>
            <person name="Gasser R.B."/>
        </authorList>
    </citation>
    <scope>NUCLEOTIDE SEQUENCE [LARGE SCALE GENOMIC DNA]</scope>
    <source>
        <strain evidence="1">ISS588</strain>
    </source>
</reference>
<accession>A0A0V1IEJ2</accession>
<protein>
    <submittedName>
        <fullName evidence="1">Uncharacterized protein</fullName>
    </submittedName>
</protein>
<name>A0A0V1IEJ2_TRIPS</name>
<organism evidence="1 2">
    <name type="scientific">Trichinella pseudospiralis</name>
    <name type="common">Parasitic roundworm</name>
    <dbReference type="NCBI Taxonomy" id="6337"/>
    <lineage>
        <taxon>Eukaryota</taxon>
        <taxon>Metazoa</taxon>
        <taxon>Ecdysozoa</taxon>
        <taxon>Nematoda</taxon>
        <taxon>Enoplea</taxon>
        <taxon>Dorylaimia</taxon>
        <taxon>Trichinellida</taxon>
        <taxon>Trichinellidae</taxon>
        <taxon>Trichinella</taxon>
    </lineage>
</organism>
<evidence type="ECO:0000313" key="1">
    <source>
        <dbReference type="EMBL" id="KRZ21212.1"/>
    </source>
</evidence>
<sequence length="104" mass="12359">MQNKNHQPQQDPFAVLIERVRYNASRFLVVLEKICHVYDSFFVANLEITQLDFIKIRLDSYPINVCLLYGVIYNSKPNFDLKVFNLLFLSLFTLDRNLGFRNLR</sequence>
<dbReference type="EMBL" id="JYDS01000213">
    <property type="protein sequence ID" value="KRZ21212.1"/>
    <property type="molecule type" value="Genomic_DNA"/>
</dbReference>